<dbReference type="Proteomes" id="UP000184604">
    <property type="component" value="Chromosome"/>
</dbReference>
<dbReference type="InterPro" id="IPR027417">
    <property type="entry name" value="P-loop_NTPase"/>
</dbReference>
<comment type="catalytic activity">
    <reaction evidence="7">
        <text>DNA(n) + a 2'-deoxyribonucleoside 5'-triphosphate = DNA(n+1) + diphosphate</text>
        <dbReference type="Rhea" id="RHEA:22508"/>
        <dbReference type="Rhea" id="RHEA-COMP:17339"/>
        <dbReference type="Rhea" id="RHEA-COMP:17340"/>
        <dbReference type="ChEBI" id="CHEBI:33019"/>
        <dbReference type="ChEBI" id="CHEBI:61560"/>
        <dbReference type="ChEBI" id="CHEBI:173112"/>
        <dbReference type="EC" id="2.7.7.7"/>
    </reaction>
</comment>
<evidence type="ECO:0000256" key="5">
    <source>
        <dbReference type="ARBA" id="ARBA00022705"/>
    </source>
</evidence>
<evidence type="ECO:0000256" key="1">
    <source>
        <dbReference type="ARBA" id="ARBA00012417"/>
    </source>
</evidence>
<protein>
    <recommendedName>
        <fullName evidence="2">DNA polymerase III subunit delta'</fullName>
        <ecNumber evidence="1">2.7.7.7</ecNumber>
    </recommendedName>
</protein>
<dbReference type="EMBL" id="CP018335">
    <property type="protein sequence ID" value="APM41090.1"/>
    <property type="molecule type" value="Genomic_DNA"/>
</dbReference>
<dbReference type="GO" id="GO:0003677">
    <property type="term" value="F:DNA binding"/>
    <property type="evidence" value="ECO:0007669"/>
    <property type="project" value="InterPro"/>
</dbReference>
<dbReference type="PANTHER" id="PTHR11669">
    <property type="entry name" value="REPLICATION FACTOR C / DNA POLYMERASE III GAMMA-TAU SUBUNIT"/>
    <property type="match status" value="1"/>
</dbReference>
<proteinExistence type="predicted"/>
<evidence type="ECO:0000256" key="2">
    <source>
        <dbReference type="ARBA" id="ARBA00014363"/>
    </source>
</evidence>
<dbReference type="SUPFAM" id="SSF52540">
    <property type="entry name" value="P-loop containing nucleoside triphosphate hydrolases"/>
    <property type="match status" value="1"/>
</dbReference>
<feature type="domain" description="DNA polymerase III delta subunit C-terminal" evidence="8">
    <location>
        <begin position="217"/>
        <end position="311"/>
    </location>
</feature>
<evidence type="ECO:0000313" key="10">
    <source>
        <dbReference type="Proteomes" id="UP000184604"/>
    </source>
</evidence>
<keyword evidence="6" id="KW-0239">DNA-directed DNA polymerase</keyword>
<keyword evidence="4" id="KW-0548">Nucleotidyltransferase</keyword>
<name>A0A1L5FE48_CLOKL</name>
<accession>A0A1L5FE48</accession>
<evidence type="ECO:0000259" key="8">
    <source>
        <dbReference type="Pfam" id="PF09115"/>
    </source>
</evidence>
<evidence type="ECO:0000256" key="6">
    <source>
        <dbReference type="ARBA" id="ARBA00022932"/>
    </source>
</evidence>
<keyword evidence="5" id="KW-0235">DNA replication</keyword>
<dbReference type="GO" id="GO:0003887">
    <property type="term" value="F:DNA-directed DNA polymerase activity"/>
    <property type="evidence" value="ECO:0007669"/>
    <property type="project" value="UniProtKB-KW"/>
</dbReference>
<dbReference type="GO" id="GO:0009360">
    <property type="term" value="C:DNA polymerase III complex"/>
    <property type="evidence" value="ECO:0007669"/>
    <property type="project" value="InterPro"/>
</dbReference>
<dbReference type="Gene3D" id="1.20.272.10">
    <property type="match status" value="1"/>
</dbReference>
<dbReference type="EC" id="2.7.7.7" evidence="1"/>
<dbReference type="NCBIfam" id="NF004047">
    <property type="entry name" value="PRK05564.1"/>
    <property type="match status" value="1"/>
</dbReference>
<dbReference type="AlphaFoldDB" id="A0A1L5FE48"/>
<evidence type="ECO:0000256" key="4">
    <source>
        <dbReference type="ARBA" id="ARBA00022695"/>
    </source>
</evidence>
<sequence>MSFYRIIGHDMIKSQIENSIKLNRLSHASIFVGEDGLGKSLFAEELAIKILGKNEIKQYVDIIELKLFKNKKSIGIEEIKYIIEEINKKPYEGDKKVIILYNSDKITETAQNALLKTIEEPPKGSFIILLCEKLDGILDTVKSRCQIYKLNRLNSKDMKKFLNNKFPGLYEQELNSIMAFSDGIPGRAEKFISSSVLKEIRNITIKIFKKLYDEDINITLEFPNCLFKEKDNWEEILTCMLSYIRDVLIYKETGNSDLIINRDKFQELKDIGEMFSFNKLNAIIDIIGSIREKLDKNVNSTLVFDSMLMKMQEV</sequence>
<keyword evidence="3" id="KW-0808">Transferase</keyword>
<dbReference type="InterPro" id="IPR008921">
    <property type="entry name" value="DNA_pol3_clamp-load_cplx_C"/>
</dbReference>
<gene>
    <name evidence="9" type="ORF">BS101_21470</name>
</gene>
<dbReference type="OrthoDB" id="9810148at2"/>
<dbReference type="Pfam" id="PF09115">
    <property type="entry name" value="DNApol3-delta_C"/>
    <property type="match status" value="1"/>
</dbReference>
<dbReference type="SUPFAM" id="SSF48019">
    <property type="entry name" value="post-AAA+ oligomerization domain-like"/>
    <property type="match status" value="1"/>
</dbReference>
<evidence type="ECO:0000256" key="7">
    <source>
        <dbReference type="ARBA" id="ARBA00049244"/>
    </source>
</evidence>
<dbReference type="RefSeq" id="WP_073540881.1">
    <property type="nucleotide sequence ID" value="NZ_CP018335.1"/>
</dbReference>
<dbReference type="Gene3D" id="3.40.50.300">
    <property type="entry name" value="P-loop containing nucleotide triphosphate hydrolases"/>
    <property type="match status" value="1"/>
</dbReference>
<dbReference type="InterPro" id="IPR015199">
    <property type="entry name" value="DNA_pol_III_delta_C"/>
</dbReference>
<dbReference type="Pfam" id="PF13177">
    <property type="entry name" value="DNA_pol3_delta2"/>
    <property type="match status" value="1"/>
</dbReference>
<evidence type="ECO:0000313" key="9">
    <source>
        <dbReference type="EMBL" id="APM41090.1"/>
    </source>
</evidence>
<dbReference type="InterPro" id="IPR050238">
    <property type="entry name" value="DNA_Rep/Repair_Clamp_Loader"/>
</dbReference>
<evidence type="ECO:0000256" key="3">
    <source>
        <dbReference type="ARBA" id="ARBA00022679"/>
    </source>
</evidence>
<dbReference type="PANTHER" id="PTHR11669:SF8">
    <property type="entry name" value="DNA POLYMERASE III SUBUNIT DELTA"/>
    <property type="match status" value="1"/>
</dbReference>
<dbReference type="GO" id="GO:0006261">
    <property type="term" value="P:DNA-templated DNA replication"/>
    <property type="evidence" value="ECO:0007669"/>
    <property type="project" value="TreeGrafter"/>
</dbReference>
<organism evidence="9 10">
    <name type="scientific">Clostridium kluyveri</name>
    <dbReference type="NCBI Taxonomy" id="1534"/>
    <lineage>
        <taxon>Bacteria</taxon>
        <taxon>Bacillati</taxon>
        <taxon>Bacillota</taxon>
        <taxon>Clostridia</taxon>
        <taxon>Eubacteriales</taxon>
        <taxon>Clostridiaceae</taxon>
        <taxon>Clostridium</taxon>
    </lineage>
</organism>
<reference evidence="9 10" key="1">
    <citation type="submission" date="2016-12" db="EMBL/GenBank/DDBJ databases">
        <title>Complete genome sequence of Clostridium kluyveri JZZ isolated from the pit mud of a Chinese flavor liquor-making factory.</title>
        <authorList>
            <person name="Wang Y."/>
        </authorList>
    </citation>
    <scope>NUCLEOTIDE SEQUENCE [LARGE SCALE GENOMIC DNA]</scope>
    <source>
        <strain evidence="9 10">JZZ</strain>
    </source>
</reference>